<evidence type="ECO:0000313" key="1">
    <source>
        <dbReference type="EMBL" id="EEF13053.1"/>
    </source>
</evidence>
<gene>
    <name evidence="1" type="ORF">CAMRE0001_2079</name>
</gene>
<sequence>MRTHSYFSLLKLKSNKVSNLRQICRKMRAKTSSPDHTPRPS</sequence>
<organism evidence="1 2">
    <name type="scientific">Campylobacter rectus RM3267</name>
    <dbReference type="NCBI Taxonomy" id="553218"/>
    <lineage>
        <taxon>Bacteria</taxon>
        <taxon>Pseudomonadati</taxon>
        <taxon>Campylobacterota</taxon>
        <taxon>Epsilonproteobacteria</taxon>
        <taxon>Campylobacterales</taxon>
        <taxon>Campylobacteraceae</taxon>
        <taxon>Campylobacter</taxon>
    </lineage>
</organism>
<dbReference type="EMBL" id="ACFU01000028">
    <property type="protein sequence ID" value="EEF13053.1"/>
    <property type="molecule type" value="Genomic_DNA"/>
</dbReference>
<dbReference type="Proteomes" id="UP000003082">
    <property type="component" value="Unassembled WGS sequence"/>
</dbReference>
<evidence type="ECO:0000313" key="2">
    <source>
        <dbReference type="Proteomes" id="UP000003082"/>
    </source>
</evidence>
<accession>B9D4M2</accession>
<dbReference type="AlphaFoldDB" id="B9D4M2"/>
<comment type="caution">
    <text evidence="1">The sequence shown here is derived from an EMBL/GenBank/DDBJ whole genome shotgun (WGS) entry which is preliminary data.</text>
</comment>
<reference evidence="1 2" key="1">
    <citation type="submission" date="2008-08" db="EMBL/GenBank/DDBJ databases">
        <authorList>
            <person name="Madupu R."/>
            <person name="Durkin A.S."/>
            <person name="Torralba M."/>
            <person name="Methe B."/>
            <person name="Sutton G.G."/>
            <person name="Strausberg R.L."/>
            <person name="Nelson K.E."/>
        </authorList>
    </citation>
    <scope>NUCLEOTIDE SEQUENCE [LARGE SCALE GENOMIC DNA]</scope>
    <source>
        <strain evidence="1 2">RM3267</strain>
    </source>
</reference>
<protein>
    <submittedName>
        <fullName evidence="1">Uncharacterized protein</fullName>
    </submittedName>
</protein>
<proteinExistence type="predicted"/>
<keyword evidence="2" id="KW-1185">Reference proteome</keyword>
<name>B9D4M2_CAMRE</name>